<evidence type="ECO:0000313" key="3">
    <source>
        <dbReference type="Proteomes" id="UP000030694"/>
    </source>
</evidence>
<protein>
    <submittedName>
        <fullName evidence="2">Uncharacterized protein</fullName>
    </submittedName>
</protein>
<accession>A0A024XAJ9</accession>
<feature type="coiled-coil region" evidence="1">
    <location>
        <begin position="10"/>
        <end position="99"/>
    </location>
</feature>
<evidence type="ECO:0000313" key="2">
    <source>
        <dbReference type="EMBL" id="ETW61811.1"/>
    </source>
</evidence>
<organism evidence="2 3">
    <name type="scientific">Plasmodium falciparum (isolate Camp / Malaysia)</name>
    <dbReference type="NCBI Taxonomy" id="5835"/>
    <lineage>
        <taxon>Eukaryota</taxon>
        <taxon>Sar</taxon>
        <taxon>Alveolata</taxon>
        <taxon>Apicomplexa</taxon>
        <taxon>Aconoidasida</taxon>
        <taxon>Haemosporida</taxon>
        <taxon>Plasmodiidae</taxon>
        <taxon>Plasmodium</taxon>
        <taxon>Plasmodium (Laverania)</taxon>
    </lineage>
</organism>
<name>A0A024XAJ9_PLAFC</name>
<dbReference type="EMBL" id="KI927510">
    <property type="protein sequence ID" value="ETW61811.1"/>
    <property type="molecule type" value="Genomic_DNA"/>
</dbReference>
<dbReference type="Proteomes" id="UP000030694">
    <property type="component" value="Unassembled WGS sequence"/>
</dbReference>
<reference evidence="2 3" key="1">
    <citation type="submission" date="2013-02" db="EMBL/GenBank/DDBJ databases">
        <title>The Genome Annotation of Plasmodium falciparum CAMP/Malaysia.</title>
        <authorList>
            <consortium name="The Broad Institute Genome Sequencing Platform"/>
            <consortium name="The Broad Institute Genome Sequencing Center for Infectious Disease"/>
            <person name="Neafsey D."/>
            <person name="Hoffman S."/>
            <person name="Volkman S."/>
            <person name="Rosenthal P."/>
            <person name="Walker B."/>
            <person name="Young S.K."/>
            <person name="Zeng Q."/>
            <person name="Gargeya S."/>
            <person name="Fitzgerald M."/>
            <person name="Haas B."/>
            <person name="Abouelleil A."/>
            <person name="Allen A.W."/>
            <person name="Alvarado L."/>
            <person name="Arachchi H.M."/>
            <person name="Berlin A.M."/>
            <person name="Chapman S.B."/>
            <person name="Gainer-Dewar J."/>
            <person name="Goldberg J."/>
            <person name="Griggs A."/>
            <person name="Gujja S."/>
            <person name="Hansen M."/>
            <person name="Howarth C."/>
            <person name="Imamovic A."/>
            <person name="Ireland A."/>
            <person name="Larimer J."/>
            <person name="McCowan C."/>
            <person name="Murphy C."/>
            <person name="Pearson M."/>
            <person name="Poon T.W."/>
            <person name="Priest M."/>
            <person name="Roberts A."/>
            <person name="Saif S."/>
            <person name="Shea T."/>
            <person name="Sisk P."/>
            <person name="Sykes S."/>
            <person name="Wortman J."/>
            <person name="Nusbaum C."/>
            <person name="Birren B."/>
        </authorList>
    </citation>
    <scope>NUCLEOTIDE SEQUENCE [LARGE SCALE GENOMIC DNA]</scope>
    <source>
        <strain evidence="2 3">CAMP/Malaysia</strain>
    </source>
</reference>
<sequence length="101" mass="12113">MDKINIGLSNVDQTEELIRIKKENENLRKQIGSNSNEDIKKLENQIDDLKRINEKLEQKFLENKDKEKDNNDEDLQEKYNILKIKKNKLKSTKKRLMNKKN</sequence>
<keyword evidence="1" id="KW-0175">Coiled coil</keyword>
<proteinExistence type="predicted"/>
<gene>
    <name evidence="2" type="ORF">PFMC_02280</name>
</gene>
<dbReference type="AlphaFoldDB" id="A0A024XAJ9"/>
<evidence type="ECO:0000256" key="1">
    <source>
        <dbReference type="SAM" id="Coils"/>
    </source>
</evidence>
<reference evidence="2 3" key="2">
    <citation type="submission" date="2013-02" db="EMBL/GenBank/DDBJ databases">
        <title>The Genome Sequence of Plasmodium falciparum CAMP/Malaysia.</title>
        <authorList>
            <consortium name="The Broad Institute Genome Sequencing Platform"/>
            <consortium name="The Broad Institute Genome Sequencing Center for Infectious Disease"/>
            <person name="Neafsey D."/>
            <person name="Cheeseman I."/>
            <person name="Volkman S."/>
            <person name="Adams J."/>
            <person name="Walker B."/>
            <person name="Young S.K."/>
            <person name="Zeng Q."/>
            <person name="Gargeya S."/>
            <person name="Fitzgerald M."/>
            <person name="Haas B."/>
            <person name="Abouelleil A."/>
            <person name="Alvarado L."/>
            <person name="Arachchi H.M."/>
            <person name="Berlin A.M."/>
            <person name="Chapman S.B."/>
            <person name="Dewar J."/>
            <person name="Goldberg J."/>
            <person name="Griggs A."/>
            <person name="Gujja S."/>
            <person name="Hansen M."/>
            <person name="Howarth C."/>
            <person name="Imamovic A."/>
            <person name="Larimer J."/>
            <person name="McCowan C."/>
            <person name="Murphy C."/>
            <person name="Neiman D."/>
            <person name="Pearson M."/>
            <person name="Priest M."/>
            <person name="Roberts A."/>
            <person name="Saif S."/>
            <person name="Shea T."/>
            <person name="Sisk P."/>
            <person name="Sykes S."/>
            <person name="Wortman J."/>
            <person name="Nusbaum C."/>
            <person name="Birren B."/>
        </authorList>
    </citation>
    <scope>NUCLEOTIDE SEQUENCE [LARGE SCALE GENOMIC DNA]</scope>
    <source>
        <strain evidence="2 3">CAMP/Malaysia</strain>
    </source>
</reference>